<accession>A0AAD6SE06</accession>
<evidence type="ECO:0000313" key="1">
    <source>
        <dbReference type="EMBL" id="KAJ7025502.1"/>
    </source>
</evidence>
<dbReference type="AlphaFoldDB" id="A0AAD6SE06"/>
<name>A0AAD6SE06_9AGAR</name>
<dbReference type="EMBL" id="JARJCM010000152">
    <property type="protein sequence ID" value="KAJ7025502.1"/>
    <property type="molecule type" value="Genomic_DNA"/>
</dbReference>
<dbReference type="Proteomes" id="UP001218188">
    <property type="component" value="Unassembled WGS sequence"/>
</dbReference>
<gene>
    <name evidence="1" type="ORF">C8F04DRAFT_1269123</name>
</gene>
<sequence>MSQRVLSAAPQVIYDRTCRVSCSSPSAPSSYLCIAALPRRRPPGSEPNDTDLPQCPNALGGRGDGGAKIVRILHPSFITAAETQWPGEKLFFAGPVEVWGGVGGVLLIVASLLRRPFPAPLSLMEWETSLPLDYGATSNLLLAHCRPRPADPLVPTVVSSFRLRFNVTTNMIFGCKTTRRRYSPQVDWLIYHSLACSISYILHGAFFYQRDLSTTCVRSVANFAPAMSAVVSPDCVLVSIVPADG</sequence>
<comment type="caution">
    <text evidence="1">The sequence shown here is derived from an EMBL/GenBank/DDBJ whole genome shotgun (WGS) entry which is preliminary data.</text>
</comment>
<protein>
    <submittedName>
        <fullName evidence="1">Uncharacterized protein</fullName>
    </submittedName>
</protein>
<organism evidence="1 2">
    <name type="scientific">Mycena alexandri</name>
    <dbReference type="NCBI Taxonomy" id="1745969"/>
    <lineage>
        <taxon>Eukaryota</taxon>
        <taxon>Fungi</taxon>
        <taxon>Dikarya</taxon>
        <taxon>Basidiomycota</taxon>
        <taxon>Agaricomycotina</taxon>
        <taxon>Agaricomycetes</taxon>
        <taxon>Agaricomycetidae</taxon>
        <taxon>Agaricales</taxon>
        <taxon>Marasmiineae</taxon>
        <taxon>Mycenaceae</taxon>
        <taxon>Mycena</taxon>
    </lineage>
</organism>
<evidence type="ECO:0000313" key="2">
    <source>
        <dbReference type="Proteomes" id="UP001218188"/>
    </source>
</evidence>
<proteinExistence type="predicted"/>
<keyword evidence="2" id="KW-1185">Reference proteome</keyword>
<reference evidence="1" key="1">
    <citation type="submission" date="2023-03" db="EMBL/GenBank/DDBJ databases">
        <title>Massive genome expansion in bonnet fungi (Mycena s.s.) driven by repeated elements and novel gene families across ecological guilds.</title>
        <authorList>
            <consortium name="Lawrence Berkeley National Laboratory"/>
            <person name="Harder C.B."/>
            <person name="Miyauchi S."/>
            <person name="Viragh M."/>
            <person name="Kuo A."/>
            <person name="Thoen E."/>
            <person name="Andreopoulos B."/>
            <person name="Lu D."/>
            <person name="Skrede I."/>
            <person name="Drula E."/>
            <person name="Henrissat B."/>
            <person name="Morin E."/>
            <person name="Kohler A."/>
            <person name="Barry K."/>
            <person name="LaButti K."/>
            <person name="Morin E."/>
            <person name="Salamov A."/>
            <person name="Lipzen A."/>
            <person name="Mereny Z."/>
            <person name="Hegedus B."/>
            <person name="Baldrian P."/>
            <person name="Stursova M."/>
            <person name="Weitz H."/>
            <person name="Taylor A."/>
            <person name="Grigoriev I.V."/>
            <person name="Nagy L.G."/>
            <person name="Martin F."/>
            <person name="Kauserud H."/>
        </authorList>
    </citation>
    <scope>NUCLEOTIDE SEQUENCE</scope>
    <source>
        <strain evidence="1">CBHHK200</strain>
    </source>
</reference>